<dbReference type="RefSeq" id="WP_233342310.1">
    <property type="nucleotide sequence ID" value="NZ_FNHG01000003.1"/>
</dbReference>
<evidence type="ECO:0000256" key="1">
    <source>
        <dbReference type="ARBA" id="ARBA00001933"/>
    </source>
</evidence>
<name>A0A1G9PBY7_9PROT</name>
<dbReference type="GO" id="GO:0003962">
    <property type="term" value="F:cystathionine gamma-synthase activity"/>
    <property type="evidence" value="ECO:0007669"/>
    <property type="project" value="TreeGrafter"/>
</dbReference>
<dbReference type="Proteomes" id="UP000199759">
    <property type="component" value="Unassembled WGS sequence"/>
</dbReference>
<dbReference type="Pfam" id="PF01053">
    <property type="entry name" value="Cys_Met_Meta_PP"/>
    <property type="match status" value="1"/>
</dbReference>
<dbReference type="GO" id="GO:0004123">
    <property type="term" value="F:cystathionine gamma-lyase activity"/>
    <property type="evidence" value="ECO:0007669"/>
    <property type="project" value="TreeGrafter"/>
</dbReference>
<organism evidence="6 7">
    <name type="scientific">Maricaulis salignorans</name>
    <dbReference type="NCBI Taxonomy" id="144026"/>
    <lineage>
        <taxon>Bacteria</taxon>
        <taxon>Pseudomonadati</taxon>
        <taxon>Pseudomonadota</taxon>
        <taxon>Alphaproteobacteria</taxon>
        <taxon>Maricaulales</taxon>
        <taxon>Maricaulaceae</taxon>
        <taxon>Maricaulis</taxon>
    </lineage>
</organism>
<dbReference type="InterPro" id="IPR054542">
    <property type="entry name" value="Cys_met_metab_PP"/>
</dbReference>
<dbReference type="AlphaFoldDB" id="A0A1G9PBY7"/>
<keyword evidence="3 4" id="KW-0663">Pyridoxal phosphate</keyword>
<evidence type="ECO:0000256" key="3">
    <source>
        <dbReference type="ARBA" id="ARBA00022898"/>
    </source>
</evidence>
<evidence type="ECO:0000313" key="6">
    <source>
        <dbReference type="EMBL" id="SDL96382.1"/>
    </source>
</evidence>
<dbReference type="GO" id="GO:0019346">
    <property type="term" value="P:transsulfuration"/>
    <property type="evidence" value="ECO:0007669"/>
    <property type="project" value="InterPro"/>
</dbReference>
<feature type="modified residue" description="N6-(pyridoxal phosphate)lysine" evidence="4">
    <location>
        <position position="207"/>
    </location>
</feature>
<evidence type="ECO:0000256" key="4">
    <source>
        <dbReference type="PIRSR" id="PIRSR001434-2"/>
    </source>
</evidence>
<dbReference type="InterPro" id="IPR000277">
    <property type="entry name" value="Cys/Met-Metab_PyrdxlP-dep_enz"/>
</dbReference>
<dbReference type="FunFam" id="3.40.640.10:FF:000046">
    <property type="entry name" value="Cystathionine gamma-lyase"/>
    <property type="match status" value="1"/>
</dbReference>
<dbReference type="GO" id="GO:0005737">
    <property type="term" value="C:cytoplasm"/>
    <property type="evidence" value="ECO:0007669"/>
    <property type="project" value="TreeGrafter"/>
</dbReference>
<dbReference type="PIRSF" id="PIRSF001434">
    <property type="entry name" value="CGS"/>
    <property type="match status" value="1"/>
</dbReference>
<comment type="cofactor">
    <cofactor evidence="1 5">
        <name>pyridoxal 5'-phosphate</name>
        <dbReference type="ChEBI" id="CHEBI:597326"/>
    </cofactor>
</comment>
<dbReference type="PANTHER" id="PTHR11808:SF15">
    <property type="entry name" value="CYSTATHIONINE GAMMA-LYASE"/>
    <property type="match status" value="1"/>
</dbReference>
<accession>A0A1G9PBY7</accession>
<dbReference type="Gene3D" id="3.90.1150.10">
    <property type="entry name" value="Aspartate Aminotransferase, domain 1"/>
    <property type="match status" value="1"/>
</dbReference>
<protein>
    <submittedName>
        <fullName evidence="6">Cystathionine gamma-synthase</fullName>
    </submittedName>
</protein>
<reference evidence="6 7" key="1">
    <citation type="submission" date="2016-10" db="EMBL/GenBank/DDBJ databases">
        <authorList>
            <person name="de Groot N.N."/>
        </authorList>
    </citation>
    <scope>NUCLEOTIDE SEQUENCE [LARGE SCALE GENOMIC DNA]</scope>
    <source>
        <strain evidence="6 7">DSM 16077</strain>
    </source>
</reference>
<dbReference type="Gene3D" id="3.40.640.10">
    <property type="entry name" value="Type I PLP-dependent aspartate aminotransferase-like (Major domain)"/>
    <property type="match status" value="1"/>
</dbReference>
<dbReference type="STRING" id="144026.SAMN04488568_103183"/>
<dbReference type="InterPro" id="IPR015422">
    <property type="entry name" value="PyrdxlP-dep_Trfase_small"/>
</dbReference>
<dbReference type="GO" id="GO:0019343">
    <property type="term" value="P:cysteine biosynthetic process via cystathionine"/>
    <property type="evidence" value="ECO:0007669"/>
    <property type="project" value="TreeGrafter"/>
</dbReference>
<dbReference type="SUPFAM" id="SSF53383">
    <property type="entry name" value="PLP-dependent transferases"/>
    <property type="match status" value="1"/>
</dbReference>
<proteinExistence type="inferred from homology"/>
<comment type="similarity">
    <text evidence="2 5">Belongs to the trans-sulfuration enzymes family.</text>
</comment>
<evidence type="ECO:0000313" key="7">
    <source>
        <dbReference type="Proteomes" id="UP000199759"/>
    </source>
</evidence>
<dbReference type="PANTHER" id="PTHR11808">
    <property type="entry name" value="TRANS-SULFURATION ENZYME FAMILY MEMBER"/>
    <property type="match status" value="1"/>
</dbReference>
<dbReference type="EMBL" id="FNHG01000003">
    <property type="protein sequence ID" value="SDL96382.1"/>
    <property type="molecule type" value="Genomic_DNA"/>
</dbReference>
<sequence>MTSFDPKMMTSPSRESLTAQAMHAIDAATGAVIPPIHPATTFARDADNQLIGETDYRRPAGPNEFQAARVLAMLEGAPEAKLFASGMAAIAAVVESVPTDGHVVAQSEMYYGAKALLQRAAAKGRITLDLVSPGDTAALKAACKPGTDLVWIESPANPSWAIVDIAASAEIAHAAGATLAIDSTCAPPCTTQALSLGADIVMHSATKYINGHSDVLAGVLATRELNDRWAKITEIHTRTGAIPGAFETWLMLRGLRTLWVRFARQSETAMFLAEKLSGHPALDAVLYPGLPSHPGHAIAARQMTDGFGGLFSLRLKGGYDAARKLASGTKLFIQATSVGGVESLIEHRKPIEGPASPTPDDLVRVSVGLERAEDLLADLEQALAPAQG</sequence>
<dbReference type="InterPro" id="IPR015424">
    <property type="entry name" value="PyrdxlP-dep_Trfase"/>
</dbReference>
<keyword evidence="7" id="KW-1185">Reference proteome</keyword>
<gene>
    <name evidence="6" type="ORF">SAMN04488568_103183</name>
</gene>
<evidence type="ECO:0000256" key="5">
    <source>
        <dbReference type="RuleBase" id="RU362118"/>
    </source>
</evidence>
<dbReference type="InterPro" id="IPR015421">
    <property type="entry name" value="PyrdxlP-dep_Trfase_major"/>
</dbReference>
<evidence type="ECO:0000256" key="2">
    <source>
        <dbReference type="ARBA" id="ARBA00009077"/>
    </source>
</evidence>
<dbReference type="GO" id="GO:0030170">
    <property type="term" value="F:pyridoxal phosphate binding"/>
    <property type="evidence" value="ECO:0007669"/>
    <property type="project" value="InterPro"/>
</dbReference>
<dbReference type="PROSITE" id="PS00868">
    <property type="entry name" value="CYS_MET_METAB_PP"/>
    <property type="match status" value="1"/>
</dbReference>